<dbReference type="InterPro" id="IPR029787">
    <property type="entry name" value="Nucleotide_cyclase"/>
</dbReference>
<dbReference type="InterPro" id="IPR035965">
    <property type="entry name" value="PAS-like_dom_sf"/>
</dbReference>
<dbReference type="Gene3D" id="3.30.70.270">
    <property type="match status" value="1"/>
</dbReference>
<gene>
    <name evidence="8" type="ORF">AVDCRST_MAG14-2579</name>
</gene>
<dbReference type="PANTHER" id="PTHR43304:SF1">
    <property type="entry name" value="PAC DOMAIN-CONTAINING PROTEIN"/>
    <property type="match status" value="1"/>
</dbReference>
<evidence type="ECO:0000313" key="8">
    <source>
        <dbReference type="EMBL" id="CAA9461854.1"/>
    </source>
</evidence>
<evidence type="ECO:0000256" key="2">
    <source>
        <dbReference type="ARBA" id="ARBA00012438"/>
    </source>
</evidence>
<feature type="non-terminal residue" evidence="8">
    <location>
        <position position="320"/>
    </location>
</feature>
<evidence type="ECO:0000256" key="1">
    <source>
        <dbReference type="ARBA" id="ARBA00000085"/>
    </source>
</evidence>
<dbReference type="InterPro" id="IPR000160">
    <property type="entry name" value="GGDEF_dom"/>
</dbReference>
<evidence type="ECO:0000256" key="3">
    <source>
        <dbReference type="ARBA" id="ARBA00022553"/>
    </source>
</evidence>
<dbReference type="PANTHER" id="PTHR43304">
    <property type="entry name" value="PHYTOCHROME-LIKE PROTEIN CPH1"/>
    <property type="match status" value="1"/>
</dbReference>
<feature type="domain" description="PAS" evidence="6">
    <location>
        <begin position="133"/>
        <end position="180"/>
    </location>
</feature>
<dbReference type="SUPFAM" id="SSF55073">
    <property type="entry name" value="Nucleotide cyclase"/>
    <property type="match status" value="1"/>
</dbReference>
<dbReference type="InterPro" id="IPR052162">
    <property type="entry name" value="Sensor_kinase/Photoreceptor"/>
</dbReference>
<dbReference type="InterPro" id="IPR013655">
    <property type="entry name" value="PAS_fold_3"/>
</dbReference>
<evidence type="ECO:0000256" key="4">
    <source>
        <dbReference type="ARBA" id="ARBA00022679"/>
    </source>
</evidence>
<protein>
    <recommendedName>
        <fullName evidence="2">histidine kinase</fullName>
        <ecNumber evidence="2">2.7.13.3</ecNumber>
    </recommendedName>
</protein>
<keyword evidence="3" id="KW-0597">Phosphoprotein</keyword>
<proteinExistence type="predicted"/>
<organism evidence="8">
    <name type="scientific">uncultured Rubrobacteraceae bacterium</name>
    <dbReference type="NCBI Taxonomy" id="349277"/>
    <lineage>
        <taxon>Bacteria</taxon>
        <taxon>Bacillati</taxon>
        <taxon>Actinomycetota</taxon>
        <taxon>Rubrobacteria</taxon>
        <taxon>Rubrobacterales</taxon>
        <taxon>Rubrobacteraceae</taxon>
        <taxon>environmental samples</taxon>
    </lineage>
</organism>
<feature type="domain" description="GGDEF" evidence="7">
    <location>
        <begin position="306"/>
        <end position="320"/>
    </location>
</feature>
<dbReference type="Gene3D" id="3.30.450.20">
    <property type="entry name" value="PAS domain"/>
    <property type="match status" value="1"/>
</dbReference>
<keyword evidence="5" id="KW-0418">Kinase</keyword>
<reference evidence="8" key="1">
    <citation type="submission" date="2020-02" db="EMBL/GenBank/DDBJ databases">
        <authorList>
            <person name="Meier V. D."/>
        </authorList>
    </citation>
    <scope>NUCLEOTIDE SEQUENCE</scope>
    <source>
        <strain evidence="8">AVDCRST_MAG14</strain>
    </source>
</reference>
<evidence type="ECO:0000259" key="6">
    <source>
        <dbReference type="PROSITE" id="PS50112"/>
    </source>
</evidence>
<dbReference type="Pfam" id="PF00990">
    <property type="entry name" value="GGDEF"/>
    <property type="match status" value="1"/>
</dbReference>
<dbReference type="Gene3D" id="2.10.70.100">
    <property type="match status" value="1"/>
</dbReference>
<dbReference type="InterPro" id="IPR000014">
    <property type="entry name" value="PAS"/>
</dbReference>
<dbReference type="InterPro" id="IPR043128">
    <property type="entry name" value="Rev_trsase/Diguanyl_cyclase"/>
</dbReference>
<accession>A0A6J4R1Z9</accession>
<dbReference type="EMBL" id="CADCVG010000108">
    <property type="protein sequence ID" value="CAA9461854.1"/>
    <property type="molecule type" value="Genomic_DNA"/>
</dbReference>
<dbReference type="GO" id="GO:0004673">
    <property type="term" value="F:protein histidine kinase activity"/>
    <property type="evidence" value="ECO:0007669"/>
    <property type="project" value="UniProtKB-EC"/>
</dbReference>
<sequence length="320" mass="36180">MTEQAITVLLSEPFERHKARAVGSELAGMHYLNPETVSGTQEVLASQLVEGLSADQAVKLQPRLAVLLAEVAAGFFERARETILLEQEQVKTALLSERRQVEEALRKSEASLAEAQRIARFGHWDYDWVNDKLHWSDEIYHIFGVTKQEFGGTFEDYFERVHPDDRKFIEKASEEAIGGGSVSLEHRIVRPSGEVRVVQHRLQFVFDDEQRAFEGEAGGAEGEGEGEDESEKFLNRMLSMVARTPGPIPGKPVRVIGTVQDITERKVLEDRLEHLALHDPLTDLPNRTLFLDRLKHALSRRDRSEESVAVLFLDLDGFKL</sequence>
<name>A0A6J4R1Z9_9ACTN</name>
<keyword evidence="4" id="KW-0808">Transferase</keyword>
<evidence type="ECO:0000259" key="7">
    <source>
        <dbReference type="PROSITE" id="PS50887"/>
    </source>
</evidence>
<dbReference type="Pfam" id="PF08447">
    <property type="entry name" value="PAS_3"/>
    <property type="match status" value="1"/>
</dbReference>
<dbReference type="PROSITE" id="PS50887">
    <property type="entry name" value="GGDEF"/>
    <property type="match status" value="1"/>
</dbReference>
<dbReference type="EC" id="2.7.13.3" evidence="2"/>
<comment type="catalytic activity">
    <reaction evidence="1">
        <text>ATP + protein L-histidine = ADP + protein N-phospho-L-histidine.</text>
        <dbReference type="EC" id="2.7.13.3"/>
    </reaction>
</comment>
<dbReference type="AlphaFoldDB" id="A0A6J4R1Z9"/>
<evidence type="ECO:0000256" key="5">
    <source>
        <dbReference type="ARBA" id="ARBA00022777"/>
    </source>
</evidence>
<dbReference type="CDD" id="cd00130">
    <property type="entry name" value="PAS"/>
    <property type="match status" value="1"/>
</dbReference>
<dbReference type="SUPFAM" id="SSF55785">
    <property type="entry name" value="PYP-like sensor domain (PAS domain)"/>
    <property type="match status" value="1"/>
</dbReference>
<dbReference type="PROSITE" id="PS50112">
    <property type="entry name" value="PAS"/>
    <property type="match status" value="1"/>
</dbReference>